<dbReference type="RefSeq" id="XP_027080478.1">
    <property type="nucleotide sequence ID" value="XM_027224677.2"/>
</dbReference>
<evidence type="ECO:0000256" key="4">
    <source>
        <dbReference type="ARBA" id="ARBA00022777"/>
    </source>
</evidence>
<dbReference type="HAMAP" id="MF_00235">
    <property type="entry name" value="Adenylate_kinase_Adk"/>
    <property type="match status" value="1"/>
</dbReference>
<feature type="binding site" evidence="9">
    <location>
        <position position="71"/>
    </location>
    <ligand>
        <name>a ribonucleoside 5'-phosphate</name>
        <dbReference type="ChEBI" id="CHEBI:58043"/>
    </ligand>
</feature>
<dbReference type="InterPro" id="IPR027417">
    <property type="entry name" value="P-loop_NTPase"/>
</dbReference>
<dbReference type="PROSITE" id="PS00113">
    <property type="entry name" value="ADENYLATE_KINASE"/>
    <property type="match status" value="1"/>
</dbReference>
<dbReference type="AlphaFoldDB" id="A0A6P6TPS4"/>
<dbReference type="GO" id="GO:0005634">
    <property type="term" value="C:nucleus"/>
    <property type="evidence" value="ECO:0007669"/>
    <property type="project" value="UniProtKB-SubCell"/>
</dbReference>
<evidence type="ECO:0000256" key="9">
    <source>
        <dbReference type="HAMAP-Rule" id="MF_03172"/>
    </source>
</evidence>
<evidence type="ECO:0000256" key="8">
    <source>
        <dbReference type="ARBA" id="ARBA00048116"/>
    </source>
</evidence>
<dbReference type="InterPro" id="IPR006266">
    <property type="entry name" value="UMP_CMP_kinase"/>
</dbReference>
<organism evidence="10 11">
    <name type="scientific">Coffea arabica</name>
    <name type="common">Arabian coffee</name>
    <dbReference type="NCBI Taxonomy" id="13443"/>
    <lineage>
        <taxon>Eukaryota</taxon>
        <taxon>Viridiplantae</taxon>
        <taxon>Streptophyta</taxon>
        <taxon>Embryophyta</taxon>
        <taxon>Tracheophyta</taxon>
        <taxon>Spermatophyta</taxon>
        <taxon>Magnoliopsida</taxon>
        <taxon>eudicotyledons</taxon>
        <taxon>Gunneridae</taxon>
        <taxon>Pentapetalae</taxon>
        <taxon>asterids</taxon>
        <taxon>lamiids</taxon>
        <taxon>Gentianales</taxon>
        <taxon>Rubiaceae</taxon>
        <taxon>Ixoroideae</taxon>
        <taxon>Gardenieae complex</taxon>
        <taxon>Bertiereae - Coffeeae clade</taxon>
        <taxon>Coffeeae</taxon>
        <taxon>Coffea</taxon>
    </lineage>
</organism>
<dbReference type="GO" id="GO:0019205">
    <property type="term" value="F:nucleobase-containing compound kinase activity"/>
    <property type="evidence" value="ECO:0007669"/>
    <property type="project" value="InterPro"/>
</dbReference>
<proteinExistence type="inferred from homology"/>
<dbReference type="SUPFAM" id="SSF52540">
    <property type="entry name" value="P-loop containing nucleoside triphosphate hydrolases"/>
    <property type="match status" value="1"/>
</dbReference>
<dbReference type="Proteomes" id="UP001652660">
    <property type="component" value="Chromosome 8e"/>
</dbReference>
<reference evidence="10" key="1">
    <citation type="journal article" date="2025" name="Foods">
        <title>Unveiling the Microbial Signatures of Arabica Coffee Cherries: Insights into Ripeness Specific Diversity, Functional Traits, and Implications for Quality and Safety.</title>
        <authorList>
            <consortium name="RefSeq"/>
            <person name="Tenea G.N."/>
            <person name="Cifuentes V."/>
            <person name="Reyes P."/>
            <person name="Cevallos-Vallejos M."/>
        </authorList>
    </citation>
    <scope>NUCLEOTIDE SEQUENCE [LARGE SCALE GENOMIC DNA]</scope>
</reference>
<dbReference type="CDD" id="cd01428">
    <property type="entry name" value="ADK"/>
    <property type="match status" value="1"/>
</dbReference>
<feature type="binding site" evidence="9">
    <location>
        <position position="173"/>
    </location>
    <ligand>
        <name>a ribonucleoside 5'-phosphate</name>
        <dbReference type="ChEBI" id="CHEBI:58043"/>
    </ligand>
</feature>
<dbReference type="PRINTS" id="PR00094">
    <property type="entry name" value="ADENYLTKNASE"/>
</dbReference>
<evidence type="ECO:0000256" key="1">
    <source>
        <dbReference type="ARBA" id="ARBA00022490"/>
    </source>
</evidence>
<evidence type="ECO:0000313" key="11">
    <source>
        <dbReference type="RefSeq" id="XP_027080478.1"/>
    </source>
</evidence>
<comment type="caution">
    <text evidence="9">Lacks conserved residue(s) required for the propagation of feature annotation.</text>
</comment>
<comment type="catalytic activity">
    <reaction evidence="9">
        <text>dCMP + ATP = dCDP + ADP</text>
        <dbReference type="Rhea" id="RHEA:25094"/>
        <dbReference type="ChEBI" id="CHEBI:30616"/>
        <dbReference type="ChEBI" id="CHEBI:57566"/>
        <dbReference type="ChEBI" id="CHEBI:58593"/>
        <dbReference type="ChEBI" id="CHEBI:456216"/>
        <dbReference type="EC" id="2.7.4.14"/>
    </reaction>
</comment>
<name>A0A6P6TPS4_COFAR</name>
<evidence type="ECO:0000256" key="3">
    <source>
        <dbReference type="ARBA" id="ARBA00022741"/>
    </source>
</evidence>
<feature type="binding site" evidence="9">
    <location>
        <begin position="119"/>
        <end position="122"/>
    </location>
    <ligand>
        <name>a ribonucleoside 5'-phosphate</name>
        <dbReference type="ChEBI" id="CHEBI:58043"/>
    </ligand>
</feature>
<keyword evidence="3 9" id="KW-0547">Nucleotide-binding</keyword>
<dbReference type="GeneID" id="113703344"/>
<comment type="function">
    <text evidence="9">Catalyzes the phosphorylation of pyrimidine nucleoside monophosphates at the expense of ATP. Plays an important role in de novo pyrimidine nucleotide biosynthesis. Has preference for UMP and CMP as phosphate acceptors.</text>
</comment>
<feature type="binding site" evidence="9">
    <location>
        <position position="162"/>
    </location>
    <ligand>
        <name>a ribonucleoside 5'-phosphate</name>
        <dbReference type="ChEBI" id="CHEBI:58043"/>
    </ligand>
</feature>
<feature type="binding site" evidence="9">
    <location>
        <begin position="45"/>
        <end position="50"/>
    </location>
    <ligand>
        <name>ATP</name>
        <dbReference type="ChEBI" id="CHEBI:30616"/>
    </ligand>
</feature>
<comment type="catalytic activity">
    <reaction evidence="8 9">
        <text>UMP + ATP = UDP + ADP</text>
        <dbReference type="Rhea" id="RHEA:24400"/>
        <dbReference type="ChEBI" id="CHEBI:30616"/>
        <dbReference type="ChEBI" id="CHEBI:57865"/>
        <dbReference type="ChEBI" id="CHEBI:58223"/>
        <dbReference type="ChEBI" id="CHEBI:456216"/>
        <dbReference type="EC" id="2.7.4.14"/>
    </reaction>
</comment>
<comment type="subunit">
    <text evidence="9">Monomer.</text>
</comment>
<comment type="subcellular location">
    <subcellularLocation>
        <location evidence="9">Cytoplasm</location>
    </subcellularLocation>
    <subcellularLocation>
        <location evidence="9">Nucleus</location>
    </subcellularLocation>
</comment>
<dbReference type="GO" id="GO:0005524">
    <property type="term" value="F:ATP binding"/>
    <property type="evidence" value="ECO:0007669"/>
    <property type="project" value="UniProtKB-KW"/>
</dbReference>
<evidence type="ECO:0000256" key="2">
    <source>
        <dbReference type="ARBA" id="ARBA00022679"/>
    </source>
</evidence>
<protein>
    <recommendedName>
        <fullName evidence="9">UMP-CMP kinase</fullName>
        <ecNumber evidence="9">2.7.4.14</ecNumber>
    </recommendedName>
    <alternativeName>
        <fullName evidence="9">Deoxycytidylate kinase</fullName>
        <shortName evidence="9">CK</shortName>
        <shortName evidence="9">dCMP kinase</shortName>
    </alternativeName>
    <alternativeName>
        <fullName evidence="9">Uridine monophosphate/cytidine monophosphate kinase</fullName>
        <shortName evidence="9">UMP/CMP kinase</shortName>
        <shortName evidence="9">UMP/CMPK</shortName>
    </alternativeName>
</protein>
<feature type="binding site" evidence="9">
    <location>
        <position position="126"/>
    </location>
    <ligand>
        <name>CMP</name>
        <dbReference type="ChEBI" id="CHEBI:60377"/>
    </ligand>
</feature>
<dbReference type="Gene3D" id="3.40.50.300">
    <property type="entry name" value="P-loop containing nucleotide triphosphate hydrolases"/>
    <property type="match status" value="1"/>
</dbReference>
<comment type="similarity">
    <text evidence="9">Belongs to the adenylate kinase family. UMP-CMP kinase subfamily.</text>
</comment>
<dbReference type="OrthoDB" id="442176at2759"/>
<keyword evidence="5 9" id="KW-0067">ATP-binding</keyword>
<dbReference type="GO" id="GO:0005737">
    <property type="term" value="C:cytoplasm"/>
    <property type="evidence" value="ECO:0007669"/>
    <property type="project" value="UniProtKB-SubCell"/>
</dbReference>
<feature type="binding site" evidence="9">
    <location>
        <position position="158"/>
    </location>
    <ligand>
        <name>ATP</name>
        <dbReference type="ChEBI" id="CHEBI:30616"/>
    </ligand>
</feature>
<accession>A0A6P6TPS4</accession>
<keyword evidence="2 9" id="KW-0808">Transferase</keyword>
<dbReference type="EC" id="2.7.4.14" evidence="9"/>
<dbReference type="InterPro" id="IPR000850">
    <property type="entry name" value="Adenylat/UMP-CMP_kin"/>
</dbReference>
<dbReference type="FunFam" id="3.40.50.300:FF:000315">
    <property type="entry name" value="Adenylate kinase 1"/>
    <property type="match status" value="1"/>
</dbReference>
<evidence type="ECO:0000256" key="6">
    <source>
        <dbReference type="ARBA" id="ARBA00022975"/>
    </source>
</evidence>
<dbReference type="GO" id="GO:0006221">
    <property type="term" value="P:pyrimidine nucleotide biosynthetic process"/>
    <property type="evidence" value="ECO:0007669"/>
    <property type="project" value="UniProtKB-UniRule"/>
</dbReference>
<dbReference type="HAMAP" id="MF_03172">
    <property type="entry name" value="Adenylate_kinase_UMP_CMP_kin"/>
    <property type="match status" value="1"/>
</dbReference>
<dbReference type="GO" id="GO:0009123">
    <property type="term" value="P:nucleoside monophosphate metabolic process"/>
    <property type="evidence" value="ECO:0007669"/>
    <property type="project" value="UniProtKB-ARBA"/>
</dbReference>
<comment type="catalytic activity">
    <reaction evidence="9">
        <text>CMP + ATP = CDP + ADP</text>
        <dbReference type="Rhea" id="RHEA:11600"/>
        <dbReference type="ChEBI" id="CHEBI:30616"/>
        <dbReference type="ChEBI" id="CHEBI:58069"/>
        <dbReference type="ChEBI" id="CHEBI:60377"/>
        <dbReference type="ChEBI" id="CHEBI:456216"/>
        <dbReference type="EC" id="2.7.4.14"/>
    </reaction>
</comment>
<keyword evidence="4 9" id="KW-0418">Kinase</keyword>
<dbReference type="GO" id="GO:0006207">
    <property type="term" value="P:'de novo' pyrimidine nucleobase biosynthetic process"/>
    <property type="evidence" value="ECO:0007669"/>
    <property type="project" value="InterPro"/>
</dbReference>
<comment type="cofactor">
    <cofactor evidence="9">
        <name>Mg(2+)</name>
        <dbReference type="ChEBI" id="CHEBI:18420"/>
    </cofactor>
    <text evidence="9">Binds 1 Mg(2+) ion per monomer.</text>
</comment>
<evidence type="ECO:0000313" key="10">
    <source>
        <dbReference type="Proteomes" id="UP001652660"/>
    </source>
</evidence>
<keyword evidence="6 9" id="KW-0665">Pyrimidine biosynthesis</keyword>
<feature type="binding site" evidence="9">
    <location>
        <begin position="92"/>
        <end position="94"/>
    </location>
    <ligand>
        <name>a ribonucleoside 5'-phosphate</name>
        <dbReference type="ChEBI" id="CHEBI:58043"/>
    </ligand>
</feature>
<dbReference type="InterPro" id="IPR033690">
    <property type="entry name" value="Adenylat_kinase_CS"/>
</dbReference>
<feature type="binding site" evidence="9">
    <location>
        <position position="201"/>
    </location>
    <ligand>
        <name>ATP</name>
        <dbReference type="ChEBI" id="CHEBI:30616"/>
    </ligand>
</feature>
<dbReference type="PANTHER" id="PTHR23359">
    <property type="entry name" value="NUCLEOTIDE KINASE"/>
    <property type="match status" value="1"/>
</dbReference>
<keyword evidence="1 9" id="KW-0963">Cytoplasm</keyword>
<dbReference type="GO" id="GO:0016776">
    <property type="term" value="F:phosphotransferase activity, phosphate group as acceptor"/>
    <property type="evidence" value="ECO:0007669"/>
    <property type="project" value="InterPro"/>
</dbReference>
<comment type="domain">
    <text evidence="9">Consists of three domains, a large central CORE domain and two small peripheral domains, NMPbind and LID, which undergo movements during catalysis. The LID domain closes over the site of phosphoryl transfer upon ATP binding. Assembling and dissambling the active center during each catalytic cycle provides an effective means to prevent ATP hydrolysis.</text>
</comment>
<evidence type="ECO:0000256" key="5">
    <source>
        <dbReference type="ARBA" id="ARBA00022840"/>
    </source>
</evidence>
<dbReference type="Pfam" id="PF00406">
    <property type="entry name" value="ADK"/>
    <property type="match status" value="1"/>
</dbReference>
<evidence type="ECO:0000256" key="7">
    <source>
        <dbReference type="ARBA" id="ARBA00023242"/>
    </source>
</evidence>
<keyword evidence="7 9" id="KW-0539">Nucleus</keyword>
<gene>
    <name evidence="11" type="primary">LOC113703344</name>
</gene>
<dbReference type="NCBIfam" id="TIGR01359">
    <property type="entry name" value="UMP_CMP_kin_fam"/>
    <property type="match status" value="1"/>
</dbReference>
<reference evidence="11" key="2">
    <citation type="submission" date="2025-08" db="UniProtKB">
        <authorList>
            <consortium name="RefSeq"/>
        </authorList>
    </citation>
    <scope>IDENTIFICATION</scope>
    <source>
        <tissue evidence="11">Leaves</tissue>
    </source>
</reference>
<keyword evidence="10" id="KW-1185">Reference proteome</keyword>
<sequence>MELTSMGNCCALLKSIMGFATEEEHDGRLPKQKKVKVVFVLGGPGSGKGTLCAKIVEQFGYSHLSSGDLLRKEIKAGSEHGTMIQNMMNEGKLVPSDITVRLIQKAMQETDNDKFLLDGFPRDEENVRTFEKLTKIEPDFILFLDCPEEEMTKRLLSRNQGREDDNIETIKKRFRVFQESTLPLVNYYASKGKVRKVDAARPVEDVFESVKTIFSSANEQGA</sequence>